<gene>
    <name evidence="2" type="ORF">B0H41_002636</name>
</gene>
<dbReference type="Proteomes" id="UP001193748">
    <property type="component" value="Unassembled WGS sequence"/>
</dbReference>
<name>A0AAX0B1A4_CLOBE</name>
<dbReference type="GO" id="GO:0004803">
    <property type="term" value="F:transposase activity"/>
    <property type="evidence" value="ECO:0007669"/>
    <property type="project" value="InterPro"/>
</dbReference>
<dbReference type="EMBL" id="JABSWW010000001">
    <property type="protein sequence ID" value="NRT88957.1"/>
    <property type="molecule type" value="Genomic_DNA"/>
</dbReference>
<protein>
    <recommendedName>
        <fullName evidence="1">Transposase IS4-like domain-containing protein</fullName>
    </recommendedName>
</protein>
<feature type="domain" description="Transposase IS4-like" evidence="1">
    <location>
        <begin position="19"/>
        <end position="110"/>
    </location>
</feature>
<organism evidence="2 3">
    <name type="scientific">Clostridium beijerinckii</name>
    <name type="common">Clostridium MP</name>
    <dbReference type="NCBI Taxonomy" id="1520"/>
    <lineage>
        <taxon>Bacteria</taxon>
        <taxon>Bacillati</taxon>
        <taxon>Bacillota</taxon>
        <taxon>Clostridia</taxon>
        <taxon>Eubacteriales</taxon>
        <taxon>Clostridiaceae</taxon>
        <taxon>Clostridium</taxon>
    </lineage>
</organism>
<dbReference type="InterPro" id="IPR012337">
    <property type="entry name" value="RNaseH-like_sf"/>
</dbReference>
<sequence>MEPNKQGKMVNKQEYTKVAAVAVIRLLEDIDKENPVVDLANPDEKAEHFKGAYLLISNRYDSTEEAANAYAKRWKIEVFYRNAKQELWLTSYHSKYKEAHESHIEMIFMAETMLCYANWELNKDGVITLTHGEMVREIINASHRISKRNSLHVYFDTAVVRYTSFFKKF</sequence>
<dbReference type="Pfam" id="PF01609">
    <property type="entry name" value="DDE_Tnp_1"/>
    <property type="match status" value="1"/>
</dbReference>
<accession>A0AAX0B1A4</accession>
<reference evidence="2" key="1">
    <citation type="submission" date="2020-05" db="EMBL/GenBank/DDBJ databases">
        <authorList>
            <person name="Brown S."/>
            <person name="Huntemann M."/>
            <person name="Clum A."/>
            <person name="Spunde A."/>
            <person name="Palaniappan K."/>
            <person name="Ritter S."/>
            <person name="Mikhailova N."/>
            <person name="Chen I.-M."/>
            <person name="Stamatis D."/>
            <person name="Reddy T."/>
            <person name="O'Malley R."/>
            <person name="Daum C."/>
            <person name="Shapiro N."/>
            <person name="Ivanova N."/>
            <person name="Kyrpides N."/>
            <person name="Woyke T."/>
        </authorList>
    </citation>
    <scope>NUCLEOTIDE SEQUENCE</scope>
    <source>
        <strain evidence="2">DJ080</strain>
    </source>
</reference>
<dbReference type="AlphaFoldDB" id="A0AAX0B1A4"/>
<proteinExistence type="predicted"/>
<evidence type="ECO:0000313" key="3">
    <source>
        <dbReference type="Proteomes" id="UP001193748"/>
    </source>
</evidence>
<dbReference type="GO" id="GO:0003677">
    <property type="term" value="F:DNA binding"/>
    <property type="evidence" value="ECO:0007669"/>
    <property type="project" value="InterPro"/>
</dbReference>
<dbReference type="GO" id="GO:0006313">
    <property type="term" value="P:DNA transposition"/>
    <property type="evidence" value="ECO:0007669"/>
    <property type="project" value="InterPro"/>
</dbReference>
<dbReference type="InterPro" id="IPR002559">
    <property type="entry name" value="Transposase_11"/>
</dbReference>
<comment type="caution">
    <text evidence="2">The sequence shown here is derived from an EMBL/GenBank/DDBJ whole genome shotgun (WGS) entry which is preliminary data.</text>
</comment>
<reference evidence="2" key="2">
    <citation type="journal article" date="2022" name="Nat. Biotechnol.">
        <title>Carbon-negative production of acetone and isopropanol by gas fermentation at industrial pilot scale.</title>
        <authorList>
            <person name="Liew F.E."/>
            <person name="Nogle R."/>
            <person name="Abdalla T."/>
            <person name="Rasor B.J."/>
            <person name="Canter C."/>
            <person name="Jensen R.O."/>
            <person name="Wang L."/>
            <person name="Strutz J."/>
            <person name="Chirania P."/>
            <person name="De Tissera S."/>
            <person name="Mueller A.P."/>
            <person name="Ruan Z."/>
            <person name="Gao A."/>
            <person name="Tran L."/>
            <person name="Engle N.L."/>
            <person name="Bromley J.C."/>
            <person name="Daniell J."/>
            <person name="Conrado R."/>
            <person name="Tschaplinski T.J."/>
            <person name="Giannone R.J."/>
            <person name="Hettich R.L."/>
            <person name="Karim A.S."/>
            <person name="Simpson S.D."/>
            <person name="Brown S.D."/>
            <person name="Leang C."/>
            <person name="Jewett M.C."/>
            <person name="Kopke M."/>
        </authorList>
    </citation>
    <scope>NUCLEOTIDE SEQUENCE</scope>
    <source>
        <strain evidence="2">DJ080</strain>
    </source>
</reference>
<evidence type="ECO:0000313" key="2">
    <source>
        <dbReference type="EMBL" id="NRT88957.1"/>
    </source>
</evidence>
<evidence type="ECO:0000259" key="1">
    <source>
        <dbReference type="Pfam" id="PF01609"/>
    </source>
</evidence>
<dbReference type="SUPFAM" id="SSF53098">
    <property type="entry name" value="Ribonuclease H-like"/>
    <property type="match status" value="1"/>
</dbReference>
<dbReference type="RefSeq" id="WP_342212400.1">
    <property type="nucleotide sequence ID" value="NZ_JABSWW010000001.1"/>
</dbReference>